<dbReference type="Pfam" id="PF17920">
    <property type="entry name" value="TetR_C_16"/>
    <property type="match status" value="1"/>
</dbReference>
<evidence type="ECO:0000313" key="5">
    <source>
        <dbReference type="Proteomes" id="UP001240250"/>
    </source>
</evidence>
<gene>
    <name evidence="4" type="ORF">JO380_002495</name>
</gene>
<dbReference type="Pfam" id="PF00440">
    <property type="entry name" value="TetR_N"/>
    <property type="match status" value="1"/>
</dbReference>
<dbReference type="RefSeq" id="WP_217997389.1">
    <property type="nucleotide sequence ID" value="NZ_JAUSVM010000001.1"/>
</dbReference>
<accession>A0ABU0GMG3</accession>
<reference evidence="4 5" key="1">
    <citation type="submission" date="2023-07" db="EMBL/GenBank/DDBJ databases">
        <title>Sequencing the genomes of 1000 actinobacteria strains.</title>
        <authorList>
            <person name="Klenk H.-P."/>
        </authorList>
    </citation>
    <scope>NUCLEOTIDE SEQUENCE [LARGE SCALE GENOMIC DNA]</scope>
    <source>
        <strain evidence="4 5">DSM 14785</strain>
    </source>
</reference>
<dbReference type="EMBL" id="JAUSVM010000001">
    <property type="protein sequence ID" value="MDQ0426114.1"/>
    <property type="molecule type" value="Genomic_DNA"/>
</dbReference>
<dbReference type="Proteomes" id="UP001240250">
    <property type="component" value="Unassembled WGS sequence"/>
</dbReference>
<organism evidence="4 5">
    <name type="scientific">Cellulomonas iranensis</name>
    <dbReference type="NCBI Taxonomy" id="76862"/>
    <lineage>
        <taxon>Bacteria</taxon>
        <taxon>Bacillati</taxon>
        <taxon>Actinomycetota</taxon>
        <taxon>Actinomycetes</taxon>
        <taxon>Micrococcales</taxon>
        <taxon>Cellulomonadaceae</taxon>
        <taxon>Cellulomonas</taxon>
    </lineage>
</organism>
<proteinExistence type="predicted"/>
<protein>
    <submittedName>
        <fullName evidence="4">AcrR family transcriptional regulator</fullName>
    </submittedName>
</protein>
<dbReference type="InterPro" id="IPR041678">
    <property type="entry name" value="TetR_C_16"/>
</dbReference>
<comment type="caution">
    <text evidence="4">The sequence shown here is derived from an EMBL/GenBank/DDBJ whole genome shotgun (WGS) entry which is preliminary data.</text>
</comment>
<evidence type="ECO:0000313" key="4">
    <source>
        <dbReference type="EMBL" id="MDQ0426114.1"/>
    </source>
</evidence>
<dbReference type="InterPro" id="IPR001647">
    <property type="entry name" value="HTH_TetR"/>
</dbReference>
<name>A0ABU0GMG3_9CELL</name>
<evidence type="ECO:0000256" key="2">
    <source>
        <dbReference type="PROSITE-ProRule" id="PRU00335"/>
    </source>
</evidence>
<feature type="domain" description="HTH tetR-type" evidence="3">
    <location>
        <begin position="16"/>
        <end position="76"/>
    </location>
</feature>
<feature type="DNA-binding region" description="H-T-H motif" evidence="2">
    <location>
        <begin position="39"/>
        <end position="58"/>
    </location>
</feature>
<sequence length="197" mass="20771">MDETRTRTRGRRPSGEDTRGAILAAARTEFAARGYAGTSVRAIARRADVDPGSVRHWFTDKGELFVASVLPQGVEPAVFVERVVTPGVDGLGERLLAAALRVWDQDGGAPFRAAFSGLTADDAGPRDVAGFLSREVFARVAGALDGPDAALRVSLVASQTVGVLVARHLLRVEPLASLPAADVVALVGPTLQRYLTD</sequence>
<evidence type="ECO:0000256" key="1">
    <source>
        <dbReference type="ARBA" id="ARBA00023125"/>
    </source>
</evidence>
<keyword evidence="1 2" id="KW-0238">DNA-binding</keyword>
<dbReference type="PANTHER" id="PTHR30055">
    <property type="entry name" value="HTH-TYPE TRANSCRIPTIONAL REGULATOR RUTR"/>
    <property type="match status" value="1"/>
</dbReference>
<evidence type="ECO:0000259" key="3">
    <source>
        <dbReference type="PROSITE" id="PS50977"/>
    </source>
</evidence>
<keyword evidence="5" id="KW-1185">Reference proteome</keyword>
<dbReference type="PROSITE" id="PS50977">
    <property type="entry name" value="HTH_TETR_2"/>
    <property type="match status" value="1"/>
</dbReference>
<dbReference type="PANTHER" id="PTHR30055:SF235">
    <property type="entry name" value="TRANSCRIPTIONAL REGULATORY PROTEIN"/>
    <property type="match status" value="1"/>
</dbReference>
<dbReference type="InterPro" id="IPR050109">
    <property type="entry name" value="HTH-type_TetR-like_transc_reg"/>
</dbReference>